<keyword evidence="3" id="KW-1185">Reference proteome</keyword>
<evidence type="ECO:0000313" key="3">
    <source>
        <dbReference type="Proteomes" id="UP000249299"/>
    </source>
</evidence>
<organism evidence="2 3">
    <name type="scientific">Rhodobium orientis</name>
    <dbReference type="NCBI Taxonomy" id="34017"/>
    <lineage>
        <taxon>Bacteria</taxon>
        <taxon>Pseudomonadati</taxon>
        <taxon>Pseudomonadota</taxon>
        <taxon>Alphaproteobacteria</taxon>
        <taxon>Hyphomicrobiales</taxon>
        <taxon>Rhodobiaceae</taxon>
        <taxon>Rhodobium</taxon>
    </lineage>
</organism>
<sequence>MTKHDKPTQGAKNNKGKKPPDDDIHLEVATPNGVYRGVFPKTTKVKEVIVTIVEDRDLEDGDSFQLFFGEIVLEPVERPLVSFGLPANVLLTLVATGSGV</sequence>
<proteinExistence type="predicted"/>
<name>A0A327JDW1_9HYPH</name>
<gene>
    <name evidence="2" type="ORF">CH339_21965</name>
</gene>
<dbReference type="Proteomes" id="UP000249299">
    <property type="component" value="Unassembled WGS sequence"/>
</dbReference>
<dbReference type="OrthoDB" id="9429451at2"/>
<dbReference type="EMBL" id="NPEV01000074">
    <property type="protein sequence ID" value="RAI24610.1"/>
    <property type="molecule type" value="Genomic_DNA"/>
</dbReference>
<evidence type="ECO:0000256" key="1">
    <source>
        <dbReference type="SAM" id="MobiDB-lite"/>
    </source>
</evidence>
<comment type="caution">
    <text evidence="2">The sequence shown here is derived from an EMBL/GenBank/DDBJ whole genome shotgun (WGS) entry which is preliminary data.</text>
</comment>
<dbReference type="RefSeq" id="WP_111436576.1">
    <property type="nucleotide sequence ID" value="NZ_JACIGG010000040.1"/>
</dbReference>
<protein>
    <submittedName>
        <fullName evidence="2">Uncharacterized protein</fullName>
    </submittedName>
</protein>
<evidence type="ECO:0000313" key="2">
    <source>
        <dbReference type="EMBL" id="RAI24610.1"/>
    </source>
</evidence>
<accession>A0A327JDW1</accession>
<feature type="region of interest" description="Disordered" evidence="1">
    <location>
        <begin position="1"/>
        <end position="26"/>
    </location>
</feature>
<reference evidence="2 3" key="1">
    <citation type="submission" date="2017-07" db="EMBL/GenBank/DDBJ databases">
        <title>Draft Genome Sequences of Select Purple Nonsulfur Bacteria.</title>
        <authorList>
            <person name="Lasarre B."/>
            <person name="Mckinlay J.B."/>
        </authorList>
    </citation>
    <scope>NUCLEOTIDE SEQUENCE [LARGE SCALE GENOMIC DNA]</scope>
    <source>
        <strain evidence="2 3">DSM 11290</strain>
    </source>
</reference>
<dbReference type="AlphaFoldDB" id="A0A327JDW1"/>